<gene>
    <name evidence="1" type="ORF">PC117_g169</name>
    <name evidence="2" type="ORF">PC118_g202</name>
    <name evidence="3" type="ORF">PC129_g45</name>
</gene>
<dbReference type="Proteomes" id="UP000760860">
    <property type="component" value="Unassembled WGS sequence"/>
</dbReference>
<dbReference type="Proteomes" id="UP000736787">
    <property type="component" value="Unassembled WGS sequence"/>
</dbReference>
<evidence type="ECO:0000313" key="4">
    <source>
        <dbReference type="Proteomes" id="UP000697107"/>
    </source>
</evidence>
<accession>A0A8T1LVW1</accession>
<dbReference type="EMBL" id="RCMV01000001">
    <property type="protein sequence ID" value="KAG3229499.1"/>
    <property type="molecule type" value="Genomic_DNA"/>
</dbReference>
<dbReference type="EMBL" id="RCMK01000002">
    <property type="protein sequence ID" value="KAG2955732.1"/>
    <property type="molecule type" value="Genomic_DNA"/>
</dbReference>
<name>A0A8T1LVW1_9STRA</name>
<evidence type="ECO:0000313" key="3">
    <source>
        <dbReference type="EMBL" id="KAG3229499.1"/>
    </source>
</evidence>
<protein>
    <submittedName>
        <fullName evidence="2">Uncharacterized protein</fullName>
    </submittedName>
</protein>
<dbReference type="EMBL" id="RCML01000002">
    <property type="protein sequence ID" value="KAG3000519.1"/>
    <property type="molecule type" value="Genomic_DNA"/>
</dbReference>
<reference evidence="2" key="1">
    <citation type="submission" date="2018-10" db="EMBL/GenBank/DDBJ databases">
        <title>Effector identification in a new, highly contiguous assembly of the strawberry crown rot pathogen Phytophthora cactorum.</title>
        <authorList>
            <person name="Armitage A.D."/>
            <person name="Nellist C.F."/>
            <person name="Bates H."/>
            <person name="Vickerstaff R.J."/>
            <person name="Harrison R.J."/>
        </authorList>
    </citation>
    <scope>NUCLEOTIDE SEQUENCE</scope>
    <source>
        <strain evidence="1">4040</strain>
        <strain evidence="2">P415</strain>
        <strain evidence="3">P421</strain>
    </source>
</reference>
<comment type="caution">
    <text evidence="2">The sequence shown here is derived from an EMBL/GenBank/DDBJ whole genome shotgun (WGS) entry which is preliminary data.</text>
</comment>
<evidence type="ECO:0000313" key="2">
    <source>
        <dbReference type="EMBL" id="KAG3000519.1"/>
    </source>
</evidence>
<proteinExistence type="predicted"/>
<dbReference type="Proteomes" id="UP000697107">
    <property type="component" value="Unassembled WGS sequence"/>
</dbReference>
<dbReference type="AlphaFoldDB" id="A0A8T1LVW1"/>
<organism evidence="2 4">
    <name type="scientific">Phytophthora cactorum</name>
    <dbReference type="NCBI Taxonomy" id="29920"/>
    <lineage>
        <taxon>Eukaryota</taxon>
        <taxon>Sar</taxon>
        <taxon>Stramenopiles</taxon>
        <taxon>Oomycota</taxon>
        <taxon>Peronosporomycetes</taxon>
        <taxon>Peronosporales</taxon>
        <taxon>Peronosporaceae</taxon>
        <taxon>Phytophthora</taxon>
    </lineage>
</organism>
<sequence>MALDNMASTDFDLAIATACTTRQAARALRLQQHALVVLRSRWLRKARRQRRASE</sequence>
<evidence type="ECO:0000313" key="1">
    <source>
        <dbReference type="EMBL" id="KAG2955732.1"/>
    </source>
</evidence>